<dbReference type="PANTHER" id="PTHR32071:SF117">
    <property type="entry name" value="PTS-DEPENDENT DIHYDROXYACETONE KINASE OPERON REGULATORY PROTEIN-RELATED"/>
    <property type="match status" value="1"/>
</dbReference>
<evidence type="ECO:0000259" key="8">
    <source>
        <dbReference type="PROSITE" id="PS50110"/>
    </source>
</evidence>
<dbReference type="PROSITE" id="PS50045">
    <property type="entry name" value="SIGMA54_INTERACT_4"/>
    <property type="match status" value="1"/>
</dbReference>
<dbReference type="PROSITE" id="PS00676">
    <property type="entry name" value="SIGMA54_INTERACT_2"/>
    <property type="match status" value="1"/>
</dbReference>
<keyword evidence="2" id="KW-0067">ATP-binding</keyword>
<dbReference type="Pfam" id="PF25601">
    <property type="entry name" value="AAA_lid_14"/>
    <property type="match status" value="1"/>
</dbReference>
<dbReference type="InterPro" id="IPR001789">
    <property type="entry name" value="Sig_transdc_resp-reg_receiver"/>
</dbReference>
<dbReference type="InterPro" id="IPR058031">
    <property type="entry name" value="AAA_lid_NorR"/>
</dbReference>
<keyword evidence="6" id="KW-0597">Phosphoprotein</keyword>
<dbReference type="InterPro" id="IPR027417">
    <property type="entry name" value="P-loop_NTPase"/>
</dbReference>
<keyword evidence="4" id="KW-0238">DNA-binding</keyword>
<accession>A0A1F4U956</accession>
<evidence type="ECO:0000256" key="2">
    <source>
        <dbReference type="ARBA" id="ARBA00022840"/>
    </source>
</evidence>
<feature type="modified residue" description="4-aspartylphosphate" evidence="6">
    <location>
        <position position="52"/>
    </location>
</feature>
<dbReference type="SUPFAM" id="SSF52172">
    <property type="entry name" value="CheY-like"/>
    <property type="match status" value="1"/>
</dbReference>
<keyword evidence="3" id="KW-0805">Transcription regulation</keyword>
<evidence type="ECO:0000313" key="10">
    <source>
        <dbReference type="Proteomes" id="UP000177025"/>
    </source>
</evidence>
<evidence type="ECO:0000256" key="5">
    <source>
        <dbReference type="ARBA" id="ARBA00023163"/>
    </source>
</evidence>
<dbReference type="InterPro" id="IPR025662">
    <property type="entry name" value="Sigma_54_int_dom_ATP-bd_1"/>
</dbReference>
<dbReference type="PROSITE" id="PS50110">
    <property type="entry name" value="RESPONSE_REGULATORY"/>
    <property type="match status" value="1"/>
</dbReference>
<feature type="non-terminal residue" evidence="9">
    <location>
        <position position="375"/>
    </location>
</feature>
<evidence type="ECO:0000259" key="7">
    <source>
        <dbReference type="PROSITE" id="PS50045"/>
    </source>
</evidence>
<dbReference type="InterPro" id="IPR011006">
    <property type="entry name" value="CheY-like_superfamily"/>
</dbReference>
<name>A0A1F4U956_UNCW3</name>
<dbReference type="Gene3D" id="1.10.8.60">
    <property type="match status" value="1"/>
</dbReference>
<dbReference type="InterPro" id="IPR025943">
    <property type="entry name" value="Sigma_54_int_dom_ATP-bd_2"/>
</dbReference>
<protein>
    <recommendedName>
        <fullName evidence="11">Fis family transcriptional regulator</fullName>
    </recommendedName>
</protein>
<keyword evidence="1" id="KW-0547">Nucleotide-binding</keyword>
<proteinExistence type="predicted"/>
<reference evidence="9 10" key="1">
    <citation type="journal article" date="2016" name="Nat. Commun.">
        <title>Thousands of microbial genomes shed light on interconnected biogeochemical processes in an aquifer system.</title>
        <authorList>
            <person name="Anantharaman K."/>
            <person name="Brown C.T."/>
            <person name="Hug L.A."/>
            <person name="Sharon I."/>
            <person name="Castelle C.J."/>
            <person name="Probst A.J."/>
            <person name="Thomas B.C."/>
            <person name="Singh A."/>
            <person name="Wilkins M.J."/>
            <person name="Karaoz U."/>
            <person name="Brodie E.L."/>
            <person name="Williams K.H."/>
            <person name="Hubbard S.S."/>
            <person name="Banfield J.F."/>
        </authorList>
    </citation>
    <scope>NUCLEOTIDE SEQUENCE [LARGE SCALE GENOMIC DNA]</scope>
</reference>
<dbReference type="PROSITE" id="PS00675">
    <property type="entry name" value="SIGMA54_INTERACT_1"/>
    <property type="match status" value="1"/>
</dbReference>
<dbReference type="GO" id="GO:0006355">
    <property type="term" value="P:regulation of DNA-templated transcription"/>
    <property type="evidence" value="ECO:0007669"/>
    <property type="project" value="InterPro"/>
</dbReference>
<dbReference type="Gene3D" id="3.40.50.300">
    <property type="entry name" value="P-loop containing nucleotide triphosphate hydrolases"/>
    <property type="match status" value="1"/>
</dbReference>
<dbReference type="GO" id="GO:0003677">
    <property type="term" value="F:DNA binding"/>
    <property type="evidence" value="ECO:0007669"/>
    <property type="project" value="UniProtKB-KW"/>
</dbReference>
<keyword evidence="5" id="KW-0804">Transcription</keyword>
<dbReference type="PROSITE" id="PS00688">
    <property type="entry name" value="SIGMA54_INTERACT_3"/>
    <property type="match status" value="1"/>
</dbReference>
<dbReference type="SUPFAM" id="SSF52540">
    <property type="entry name" value="P-loop containing nucleoside triphosphate hydrolases"/>
    <property type="match status" value="1"/>
</dbReference>
<dbReference type="Pfam" id="PF00072">
    <property type="entry name" value="Response_reg"/>
    <property type="match status" value="1"/>
</dbReference>
<dbReference type="Gene3D" id="3.40.50.2300">
    <property type="match status" value="1"/>
</dbReference>
<dbReference type="PANTHER" id="PTHR32071">
    <property type="entry name" value="TRANSCRIPTIONAL REGULATORY PROTEIN"/>
    <property type="match status" value="1"/>
</dbReference>
<feature type="domain" description="Sigma-54 factor interaction" evidence="7">
    <location>
        <begin position="141"/>
        <end position="365"/>
    </location>
</feature>
<feature type="domain" description="Response regulatory" evidence="8">
    <location>
        <begin position="3"/>
        <end position="117"/>
    </location>
</feature>
<evidence type="ECO:0000256" key="4">
    <source>
        <dbReference type="ARBA" id="ARBA00023125"/>
    </source>
</evidence>
<dbReference type="InterPro" id="IPR003593">
    <property type="entry name" value="AAA+_ATPase"/>
</dbReference>
<dbReference type="Proteomes" id="UP000177025">
    <property type="component" value="Unassembled WGS sequence"/>
</dbReference>
<dbReference type="Pfam" id="PF00158">
    <property type="entry name" value="Sigma54_activat"/>
    <property type="match status" value="1"/>
</dbReference>
<dbReference type="EMBL" id="MEUM01000106">
    <property type="protein sequence ID" value="OGC41465.1"/>
    <property type="molecule type" value="Genomic_DNA"/>
</dbReference>
<dbReference type="GO" id="GO:0005524">
    <property type="term" value="F:ATP binding"/>
    <property type="evidence" value="ECO:0007669"/>
    <property type="project" value="UniProtKB-KW"/>
</dbReference>
<evidence type="ECO:0000256" key="1">
    <source>
        <dbReference type="ARBA" id="ARBA00022741"/>
    </source>
</evidence>
<comment type="caution">
    <text evidence="9">The sequence shown here is derived from an EMBL/GenBank/DDBJ whole genome shotgun (WGS) entry which is preliminary data.</text>
</comment>
<evidence type="ECO:0008006" key="11">
    <source>
        <dbReference type="Google" id="ProtNLM"/>
    </source>
</evidence>
<evidence type="ECO:0000313" key="9">
    <source>
        <dbReference type="EMBL" id="OGC41465.1"/>
    </source>
</evidence>
<dbReference type="FunFam" id="3.40.50.300:FF:000006">
    <property type="entry name" value="DNA-binding transcriptional regulator NtrC"/>
    <property type="match status" value="1"/>
</dbReference>
<dbReference type="GO" id="GO:0000160">
    <property type="term" value="P:phosphorelay signal transduction system"/>
    <property type="evidence" value="ECO:0007669"/>
    <property type="project" value="InterPro"/>
</dbReference>
<evidence type="ECO:0000256" key="6">
    <source>
        <dbReference type="PROSITE-ProRule" id="PRU00169"/>
    </source>
</evidence>
<evidence type="ECO:0000256" key="3">
    <source>
        <dbReference type="ARBA" id="ARBA00023015"/>
    </source>
</evidence>
<organism evidence="9 10">
    <name type="scientific">candidate division WOR-3 bacterium RBG_13_43_14</name>
    <dbReference type="NCBI Taxonomy" id="1802590"/>
    <lineage>
        <taxon>Bacteria</taxon>
        <taxon>Bacteria division WOR-3</taxon>
    </lineage>
</organism>
<dbReference type="SMART" id="SM00448">
    <property type="entry name" value="REC"/>
    <property type="match status" value="1"/>
</dbReference>
<dbReference type="InterPro" id="IPR025944">
    <property type="entry name" value="Sigma_54_int_dom_CS"/>
</dbReference>
<dbReference type="AlphaFoldDB" id="A0A1F4U956"/>
<sequence length="375" mass="42347">MADVIIVEDKTSFGEMLKSNLEDAGISCRLVRRGREALSAFKKEKFEVALLDLKLPDIDGIDLLRELRKFEVDTHFIIMTAFGSIEKAVEAMKHGADDFLTKPLDIEELIKTVNQVLDIQRCRYENILLKDETARHKSFQIVGKSAALIEATDLLQKVAATDTTVLILGESGTGKELFARACHNFSKQKNSPFVPINCAAIPHELLENELFGSEKGAFTGAATRKLGKFELANKGTIFLDEIGDLNLDLQAKILRVLQEKTFMRLGGTYSITVAVRVIAASNRDLQSMVKAQDFREDLYYRLSVFPVRVPPLRERKEDIAMLVEHILKRLRARRTVSVEAMGKMTEYNWPGNIRELENTIERAVIISKDTIRPEH</sequence>
<dbReference type="CDD" id="cd00009">
    <property type="entry name" value="AAA"/>
    <property type="match status" value="1"/>
</dbReference>
<dbReference type="InterPro" id="IPR002078">
    <property type="entry name" value="Sigma_54_int"/>
</dbReference>
<gene>
    <name evidence="9" type="ORF">A2Y85_05945</name>
</gene>
<dbReference type="SMART" id="SM00382">
    <property type="entry name" value="AAA"/>
    <property type="match status" value="1"/>
</dbReference>